<name>A0A507FLW8_9FUNG</name>
<accession>A0A507FLW8</accession>
<dbReference type="CDD" id="cd23157">
    <property type="entry name" value="Prefoldin_5"/>
    <property type="match status" value="1"/>
</dbReference>
<keyword evidence="7" id="KW-0175">Coiled coil</keyword>
<evidence type="ECO:0000256" key="1">
    <source>
        <dbReference type="ARBA" id="ARBA00004496"/>
    </source>
</evidence>
<dbReference type="STRING" id="246404.A0A507FLW8"/>
<dbReference type="OrthoDB" id="626167at2759"/>
<comment type="similarity">
    <text evidence="2">Belongs to the prefoldin subunit alpha family.</text>
</comment>
<sequence>MASDGPINLADLPLQQLQAVRKQMDEEMQHLTQSYAQLKQAQIKFNDSIESLSSIDGRKDEKILIPLTSSLYIPGTLANVDKVIVDVGTGYMVDKSIPDAKEFYKSKVAFLKGSLDNLQETITQRENQYKSTLKQRKQVSAHIGSKASPEQAPPSPDSKNHVPATQSICLELLVQGHIHSYIDFFNLLIPVQTQSPGKPHPSKPPPLQDLQRLKTLLTTCELAIRSTDRVQIYTAKRALGFFYKENSLMEMAILYLREALECAKGIHANKMFEMEAAHSLGLVLASMGHAQEALKLYEQSRSLASEKGDVAAEQLASKSLVAARILIAQEYENDGDFKEAITQYVNSIHIIEKSTPDEKVVNDLNYCLGNAYKQDHQVDVAVEYLNKYLGKCQELEDPVSGGKAQLALASCYESSGNLEEATEHLKQFIDATESDPAQKTSLAQACNQIGVLYNKLGDFPKAVTYFDRHFALACEINNEQKILLQKQESVISSEASKSATVSVSTTHSTKGLSVGSAQIQLGLSKANANMAEFFKHVVDAGYDPKGESFAALLRWKATRSFEAADK</sequence>
<dbReference type="GO" id="GO:0016272">
    <property type="term" value="C:prefoldin complex"/>
    <property type="evidence" value="ECO:0007669"/>
    <property type="project" value="InterPro"/>
</dbReference>
<evidence type="ECO:0000256" key="5">
    <source>
        <dbReference type="ARBA" id="ARBA00022803"/>
    </source>
</evidence>
<dbReference type="AlphaFoldDB" id="A0A507FLW8"/>
<evidence type="ECO:0000256" key="4">
    <source>
        <dbReference type="ARBA" id="ARBA00022737"/>
    </source>
</evidence>
<dbReference type="PANTHER" id="PTHR46630">
    <property type="entry name" value="TETRATRICOPEPTIDE REPEAT PROTEIN 29"/>
    <property type="match status" value="1"/>
</dbReference>
<protein>
    <recommendedName>
        <fullName evidence="6">Tetratricopeptide repeat protein 29</fullName>
    </recommendedName>
</protein>
<dbReference type="InterPro" id="IPR009053">
    <property type="entry name" value="Prefoldin"/>
</dbReference>
<reference evidence="9 10" key="1">
    <citation type="journal article" date="2019" name="Sci. Rep.">
        <title>Comparative genomics of chytrid fungi reveal insights into the obligate biotrophic and pathogenic lifestyle of Synchytrium endobioticum.</title>
        <authorList>
            <person name="van de Vossenberg B.T.L.H."/>
            <person name="Warris S."/>
            <person name="Nguyen H.D.T."/>
            <person name="van Gent-Pelzer M.P.E."/>
            <person name="Joly D.L."/>
            <person name="van de Geest H.C."/>
            <person name="Bonants P.J.M."/>
            <person name="Smith D.S."/>
            <person name="Levesque C.A."/>
            <person name="van der Lee T.A.J."/>
        </authorList>
    </citation>
    <scope>NUCLEOTIDE SEQUENCE [LARGE SCALE GENOMIC DNA]</scope>
    <source>
        <strain evidence="9 10">CBS 675.73</strain>
    </source>
</reference>
<dbReference type="SUPFAM" id="SSF46579">
    <property type="entry name" value="Prefoldin"/>
    <property type="match status" value="1"/>
</dbReference>
<dbReference type="Pfam" id="PF13181">
    <property type="entry name" value="TPR_8"/>
    <property type="match status" value="2"/>
</dbReference>
<dbReference type="GO" id="GO:0005737">
    <property type="term" value="C:cytoplasm"/>
    <property type="evidence" value="ECO:0007669"/>
    <property type="project" value="UniProtKB-SubCell"/>
</dbReference>
<feature type="coiled-coil region" evidence="7">
    <location>
        <begin position="14"/>
        <end position="41"/>
    </location>
</feature>
<dbReference type="NCBIfam" id="TIGR00293">
    <property type="entry name" value="prefoldin subunit alpha"/>
    <property type="match status" value="1"/>
</dbReference>
<dbReference type="InterPro" id="IPR011990">
    <property type="entry name" value="TPR-like_helical_dom_sf"/>
</dbReference>
<dbReference type="Pfam" id="PF02996">
    <property type="entry name" value="Prefoldin"/>
    <property type="match status" value="1"/>
</dbReference>
<proteinExistence type="inferred from homology"/>
<feature type="region of interest" description="Disordered" evidence="8">
    <location>
        <begin position="140"/>
        <end position="161"/>
    </location>
</feature>
<dbReference type="GO" id="GO:0051082">
    <property type="term" value="F:unfolded protein binding"/>
    <property type="evidence" value="ECO:0007669"/>
    <property type="project" value="InterPro"/>
</dbReference>
<evidence type="ECO:0000256" key="7">
    <source>
        <dbReference type="SAM" id="Coils"/>
    </source>
</evidence>
<gene>
    <name evidence="9" type="ORF">CcCBS67573_g02035</name>
</gene>
<dbReference type="InterPro" id="IPR019734">
    <property type="entry name" value="TPR_rpt"/>
</dbReference>
<evidence type="ECO:0000256" key="6">
    <source>
        <dbReference type="ARBA" id="ARBA00040665"/>
    </source>
</evidence>
<keyword evidence="5" id="KW-0802">TPR repeat</keyword>
<feature type="coiled-coil region" evidence="7">
    <location>
        <begin position="101"/>
        <end position="135"/>
    </location>
</feature>
<dbReference type="PANTHER" id="PTHR46630:SF1">
    <property type="entry name" value="TETRATRICOPEPTIDE REPEAT PROTEIN 29"/>
    <property type="match status" value="1"/>
</dbReference>
<keyword evidence="3" id="KW-0963">Cytoplasm</keyword>
<organism evidence="9 10">
    <name type="scientific">Chytriomyces confervae</name>
    <dbReference type="NCBI Taxonomy" id="246404"/>
    <lineage>
        <taxon>Eukaryota</taxon>
        <taxon>Fungi</taxon>
        <taxon>Fungi incertae sedis</taxon>
        <taxon>Chytridiomycota</taxon>
        <taxon>Chytridiomycota incertae sedis</taxon>
        <taxon>Chytridiomycetes</taxon>
        <taxon>Chytridiales</taxon>
        <taxon>Chytriomycetaceae</taxon>
        <taxon>Chytriomyces</taxon>
    </lineage>
</organism>
<comment type="caution">
    <text evidence="9">The sequence shown here is derived from an EMBL/GenBank/DDBJ whole genome shotgun (WGS) entry which is preliminary data.</text>
</comment>
<evidence type="ECO:0000256" key="2">
    <source>
        <dbReference type="ARBA" id="ARBA00010048"/>
    </source>
</evidence>
<dbReference type="EMBL" id="QEAP01000039">
    <property type="protein sequence ID" value="TPX76700.1"/>
    <property type="molecule type" value="Genomic_DNA"/>
</dbReference>
<dbReference type="InterPro" id="IPR004127">
    <property type="entry name" value="Prefoldin_subunit_alpha"/>
</dbReference>
<dbReference type="SUPFAM" id="SSF48452">
    <property type="entry name" value="TPR-like"/>
    <property type="match status" value="2"/>
</dbReference>
<evidence type="ECO:0000313" key="9">
    <source>
        <dbReference type="EMBL" id="TPX76700.1"/>
    </source>
</evidence>
<dbReference type="Gene3D" id="1.25.40.10">
    <property type="entry name" value="Tetratricopeptide repeat domain"/>
    <property type="match status" value="2"/>
</dbReference>
<comment type="subcellular location">
    <subcellularLocation>
        <location evidence="1">Cytoplasm</location>
    </subcellularLocation>
</comment>
<dbReference type="HAMAP" id="MF_00308">
    <property type="entry name" value="PfdA"/>
    <property type="match status" value="1"/>
</dbReference>
<keyword evidence="10" id="KW-1185">Reference proteome</keyword>
<evidence type="ECO:0000256" key="3">
    <source>
        <dbReference type="ARBA" id="ARBA00022490"/>
    </source>
</evidence>
<dbReference type="InterPro" id="IPR011599">
    <property type="entry name" value="PFD_alpha_archaea"/>
</dbReference>
<dbReference type="GO" id="GO:0003341">
    <property type="term" value="P:cilium movement"/>
    <property type="evidence" value="ECO:0007669"/>
    <property type="project" value="TreeGrafter"/>
</dbReference>
<dbReference type="Proteomes" id="UP000320333">
    <property type="component" value="Unassembled WGS sequence"/>
</dbReference>
<dbReference type="Gene3D" id="1.10.287.370">
    <property type="match status" value="1"/>
</dbReference>
<dbReference type="SMART" id="SM00028">
    <property type="entry name" value="TPR"/>
    <property type="match status" value="6"/>
</dbReference>
<dbReference type="GO" id="GO:0005929">
    <property type="term" value="C:cilium"/>
    <property type="evidence" value="ECO:0007669"/>
    <property type="project" value="TreeGrafter"/>
</dbReference>
<evidence type="ECO:0000256" key="8">
    <source>
        <dbReference type="SAM" id="MobiDB-lite"/>
    </source>
</evidence>
<dbReference type="GO" id="GO:0006457">
    <property type="term" value="P:protein folding"/>
    <property type="evidence" value="ECO:0007669"/>
    <property type="project" value="InterPro"/>
</dbReference>
<keyword evidence="4" id="KW-0677">Repeat</keyword>
<evidence type="ECO:0000313" key="10">
    <source>
        <dbReference type="Proteomes" id="UP000320333"/>
    </source>
</evidence>
<dbReference type="InterPro" id="IPR051476">
    <property type="entry name" value="Bac_ResReg_Asp_Phosphatase"/>
</dbReference>